<dbReference type="Proteomes" id="UP000320776">
    <property type="component" value="Chromosome"/>
</dbReference>
<comment type="similarity">
    <text evidence="1">Belongs to the bacterial solute-binding protein 5 family.</text>
</comment>
<accession>A0A517DV23</accession>
<dbReference type="Gene3D" id="3.10.105.10">
    <property type="entry name" value="Dipeptide-binding Protein, Domain 3"/>
    <property type="match status" value="1"/>
</dbReference>
<keyword evidence="3" id="KW-0732">Signal</keyword>
<dbReference type="Gene3D" id="3.40.190.10">
    <property type="entry name" value="Periplasmic binding protein-like II"/>
    <property type="match status" value="1"/>
</dbReference>
<dbReference type="GO" id="GO:1904680">
    <property type="term" value="F:peptide transmembrane transporter activity"/>
    <property type="evidence" value="ECO:0007669"/>
    <property type="project" value="TreeGrafter"/>
</dbReference>
<name>A0A517DV23_9FIRM</name>
<dbReference type="EMBL" id="CP036259">
    <property type="protein sequence ID" value="QDR81210.1"/>
    <property type="molecule type" value="Genomic_DNA"/>
</dbReference>
<dbReference type="PIRSF" id="PIRSF002741">
    <property type="entry name" value="MppA"/>
    <property type="match status" value="1"/>
</dbReference>
<dbReference type="GO" id="GO:0042597">
    <property type="term" value="C:periplasmic space"/>
    <property type="evidence" value="ECO:0007669"/>
    <property type="project" value="UniProtKB-ARBA"/>
</dbReference>
<dbReference type="KEGG" id="sted:SPTER_25840"/>
<sequence length="516" mass="56112">MKKLAGVLVLVVVAALYLTGCGSKSEEVADKNKEVVIGIPSITESFNFYNTQNGYESYSMAQVYDSLVAKDAKGKIIPSLAEAYDVTEDGLQYTFHLRKGVKFSNGTELKAADVVFSMHEALQSAYTSFAYKPLIASCEGTDDYTVVMKLKKSNLGFLDYLSNINYFAVLSEKAVTEAGGSYGTSPDKIVGTGAYKVKDWKPGSHVVYEANDNYFLGQPAIKNVRLKAIADSNTAVIALQTGEIMAYFDSIPGVSYNTIKNSGVLNVVDYATTTYFEVIMNCQNGIFADPNLRKAVALAVDRQNMLSVGVEGHGKLSDYPGNRDGYTAGDPELKNVWYKTDVAAGKQLVAAAGLTGKTVTIKTYSSAPYPQLATVLQSALTSIGLQADVLQMDRSAFIDEALTKGDFEIGICRWAAGTKDMDELWTGSLATASIGITGNWSWYSNPAMDDLLLKAAGETDVEARKSMYKQAIAIFLQDIPQIPLYYPNGSRAYSKQLTIDSGLAEYDKIYNYSWAK</sequence>
<dbReference type="Gene3D" id="3.90.76.10">
    <property type="entry name" value="Dipeptide-binding Protein, Domain 1"/>
    <property type="match status" value="1"/>
</dbReference>
<dbReference type="CDD" id="cd00995">
    <property type="entry name" value="PBP2_NikA_DppA_OppA_like"/>
    <property type="match status" value="1"/>
</dbReference>
<evidence type="ECO:0000259" key="4">
    <source>
        <dbReference type="Pfam" id="PF00496"/>
    </source>
</evidence>
<dbReference type="GO" id="GO:0015833">
    <property type="term" value="P:peptide transport"/>
    <property type="evidence" value="ECO:0007669"/>
    <property type="project" value="TreeGrafter"/>
</dbReference>
<feature type="domain" description="Solute-binding protein family 5" evidence="4">
    <location>
        <begin position="75"/>
        <end position="427"/>
    </location>
</feature>
<evidence type="ECO:0000313" key="5">
    <source>
        <dbReference type="EMBL" id="QDR81210.1"/>
    </source>
</evidence>
<reference evidence="5 6" key="1">
    <citation type="submission" date="2019-02" db="EMBL/GenBank/DDBJ databases">
        <title>Closed genome of Sporomusa termitida DSM 4440.</title>
        <authorList>
            <person name="Poehlein A."/>
            <person name="Daniel R."/>
        </authorList>
    </citation>
    <scope>NUCLEOTIDE SEQUENCE [LARGE SCALE GENOMIC DNA]</scope>
    <source>
        <strain evidence="5 6">DSM 4440</strain>
    </source>
</reference>
<gene>
    <name evidence="5" type="primary">appA_3</name>
    <name evidence="5" type="ORF">SPTER_25840</name>
</gene>
<dbReference type="PANTHER" id="PTHR30290:SF9">
    <property type="entry name" value="OLIGOPEPTIDE-BINDING PROTEIN APPA"/>
    <property type="match status" value="1"/>
</dbReference>
<evidence type="ECO:0000256" key="2">
    <source>
        <dbReference type="ARBA" id="ARBA00022448"/>
    </source>
</evidence>
<dbReference type="AlphaFoldDB" id="A0A517DV23"/>
<dbReference type="Pfam" id="PF00496">
    <property type="entry name" value="SBP_bac_5"/>
    <property type="match status" value="1"/>
</dbReference>
<evidence type="ECO:0000313" key="6">
    <source>
        <dbReference type="Proteomes" id="UP000320776"/>
    </source>
</evidence>
<keyword evidence="2" id="KW-0813">Transport</keyword>
<organism evidence="5 6">
    <name type="scientific">Sporomusa termitida</name>
    <dbReference type="NCBI Taxonomy" id="2377"/>
    <lineage>
        <taxon>Bacteria</taxon>
        <taxon>Bacillati</taxon>
        <taxon>Bacillota</taxon>
        <taxon>Negativicutes</taxon>
        <taxon>Selenomonadales</taxon>
        <taxon>Sporomusaceae</taxon>
        <taxon>Sporomusa</taxon>
    </lineage>
</organism>
<protein>
    <submittedName>
        <fullName evidence="5">Oligopeptide-binding protein AppA</fullName>
    </submittedName>
</protein>
<evidence type="ECO:0000256" key="3">
    <source>
        <dbReference type="ARBA" id="ARBA00022729"/>
    </source>
</evidence>
<dbReference type="InterPro" id="IPR030678">
    <property type="entry name" value="Peptide/Ni-bd"/>
</dbReference>
<dbReference type="GO" id="GO:0043190">
    <property type="term" value="C:ATP-binding cassette (ABC) transporter complex"/>
    <property type="evidence" value="ECO:0007669"/>
    <property type="project" value="InterPro"/>
</dbReference>
<dbReference type="InterPro" id="IPR039424">
    <property type="entry name" value="SBP_5"/>
</dbReference>
<dbReference type="PANTHER" id="PTHR30290">
    <property type="entry name" value="PERIPLASMIC BINDING COMPONENT OF ABC TRANSPORTER"/>
    <property type="match status" value="1"/>
</dbReference>
<dbReference type="RefSeq" id="WP_144350735.1">
    <property type="nucleotide sequence ID" value="NZ_CP036259.1"/>
</dbReference>
<dbReference type="InterPro" id="IPR000914">
    <property type="entry name" value="SBP_5_dom"/>
</dbReference>
<evidence type="ECO:0000256" key="1">
    <source>
        <dbReference type="ARBA" id="ARBA00005695"/>
    </source>
</evidence>
<dbReference type="OrthoDB" id="137511at2"/>
<dbReference type="SUPFAM" id="SSF53850">
    <property type="entry name" value="Periplasmic binding protein-like II"/>
    <property type="match status" value="1"/>
</dbReference>
<proteinExistence type="inferred from homology"/>
<keyword evidence="6" id="KW-1185">Reference proteome</keyword>